<dbReference type="Pfam" id="PF01477">
    <property type="entry name" value="PLAT"/>
    <property type="match status" value="2"/>
</dbReference>
<dbReference type="PROSITE" id="PS50096">
    <property type="entry name" value="IQ"/>
    <property type="match status" value="1"/>
</dbReference>
<protein>
    <recommendedName>
        <fullName evidence="2">PLAT domain-containing protein</fullName>
    </recommendedName>
</protein>
<dbReference type="InterPro" id="IPR001024">
    <property type="entry name" value="PLAT/LH2_dom"/>
</dbReference>
<sequence length="701" mass="79668">MKSAQRQEKTAERRKISEDDRINAAIVIQSGWRGHRVRKKYKTKSDELTPQNAMAYTILVVIGNRWAAETDQDLFIIIYGEHGKSEKLYLRQDAYEAKFRQNSIDSFHVKIDALGILDKIILGHDRIGYGAGVFIERILIAENIVDGRQFLFQCNKWFDSGQADGKIERTIKITAYYFISSMPDDPNSTKGRWELIIYFGKEDGTGWTTSNLNVIGYGSHGSSATNKIYDSNFTKAPSQALIQVDFGDIGDLLKVRIEIDGNGINPDFFLNKVELKDLDTDEKMVSIVKKWLKFSGAEKYNQPFREFPVFRTALEPLCLLNYEGRLRLGNRRNIKTSLCFMQIIGELSETGKFPINIDRKHSSKSKCFLYHSLKIEVPSLISQLIALEQFRRNLPCTPEILFKAESVYIGRIHSVRIYVDSTSIGEQLYEGMCMLQTIYDNRFVPHIGVGIEWLVERIVIRESSHTPYRFMLGYSRVRNAQEENDIYKELVLSGMEGLPTKISKKKSQKKLCAQWILSITIGEQSTLIPKVTLCSETKNAEMVLVSRTATDGIINFQIVLYDSANGDEPRFSNVGAIMTSECVVEYAAVWPDIPPIPYVNYEITINTGELSGNFIVYLNLIGTKGDTGFRRLVNNETNPLQADSNSVFQVKAVSIGDAKMAEIALRSEKTPILWSCEQIHVLDNVTNLFYVFHLKKLVDLS</sequence>
<gene>
    <name evidence="3" type="ORF">DME_LOCUS8918</name>
</gene>
<evidence type="ECO:0000313" key="4">
    <source>
        <dbReference type="Proteomes" id="UP000274756"/>
    </source>
</evidence>
<evidence type="ECO:0000259" key="2">
    <source>
        <dbReference type="PROSITE" id="PS50095"/>
    </source>
</evidence>
<dbReference type="PANTHER" id="PTHR45901:SF7">
    <property type="entry name" value="OXYGEN-REGULATED PROTEIN 1"/>
    <property type="match status" value="1"/>
</dbReference>
<accession>A0A3P7PYC3</accession>
<dbReference type="OrthoDB" id="5322100at2759"/>
<dbReference type="STRING" id="318479.A0A3P7PYC3"/>
<dbReference type="PROSITE" id="PS50095">
    <property type="entry name" value="PLAT"/>
    <property type="match status" value="3"/>
</dbReference>
<dbReference type="SUPFAM" id="SSF49723">
    <property type="entry name" value="Lipase/lipooxygenase domain (PLAT/LH2 domain)"/>
    <property type="match status" value="3"/>
</dbReference>
<feature type="domain" description="PLAT" evidence="2">
    <location>
        <begin position="54"/>
        <end position="172"/>
    </location>
</feature>
<evidence type="ECO:0000313" key="3">
    <source>
        <dbReference type="EMBL" id="VDN58945.1"/>
    </source>
</evidence>
<dbReference type="SMART" id="SM00015">
    <property type="entry name" value="IQ"/>
    <property type="match status" value="1"/>
</dbReference>
<organism evidence="3 4">
    <name type="scientific">Dracunculus medinensis</name>
    <name type="common">Guinea worm</name>
    <dbReference type="NCBI Taxonomy" id="318479"/>
    <lineage>
        <taxon>Eukaryota</taxon>
        <taxon>Metazoa</taxon>
        <taxon>Ecdysozoa</taxon>
        <taxon>Nematoda</taxon>
        <taxon>Chromadorea</taxon>
        <taxon>Rhabditida</taxon>
        <taxon>Spirurina</taxon>
        <taxon>Dracunculoidea</taxon>
        <taxon>Dracunculidae</taxon>
        <taxon>Dracunculus</taxon>
    </lineage>
</organism>
<dbReference type="InterPro" id="IPR036392">
    <property type="entry name" value="PLAT/LH2_dom_sf"/>
</dbReference>
<evidence type="ECO:0000256" key="1">
    <source>
        <dbReference type="PROSITE-ProRule" id="PRU00152"/>
    </source>
</evidence>
<dbReference type="EMBL" id="UYYG01001174">
    <property type="protein sequence ID" value="VDN58945.1"/>
    <property type="molecule type" value="Genomic_DNA"/>
</dbReference>
<dbReference type="AlphaFoldDB" id="A0A3P7PYC3"/>
<dbReference type="Proteomes" id="UP000274756">
    <property type="component" value="Unassembled WGS sequence"/>
</dbReference>
<dbReference type="InterPro" id="IPR000048">
    <property type="entry name" value="IQ_motif_EF-hand-BS"/>
</dbReference>
<dbReference type="InterPro" id="IPR052970">
    <property type="entry name" value="Inner_ear_hair_cell_LOXHD"/>
</dbReference>
<dbReference type="PANTHER" id="PTHR45901">
    <property type="entry name" value="PROTEIN CBG12474"/>
    <property type="match status" value="1"/>
</dbReference>
<dbReference type="Gene3D" id="2.60.60.20">
    <property type="entry name" value="PLAT/LH2 domain"/>
    <property type="match status" value="2"/>
</dbReference>
<feature type="domain" description="PLAT" evidence="2">
    <location>
        <begin position="191"/>
        <end position="306"/>
    </location>
</feature>
<feature type="domain" description="PLAT" evidence="2">
    <location>
        <begin position="599"/>
        <end position="701"/>
    </location>
</feature>
<keyword evidence="4" id="KW-1185">Reference proteome</keyword>
<dbReference type="Gene3D" id="2.40.180.10">
    <property type="entry name" value="Catalase core domain"/>
    <property type="match status" value="1"/>
</dbReference>
<reference evidence="3 4" key="1">
    <citation type="submission" date="2018-11" db="EMBL/GenBank/DDBJ databases">
        <authorList>
            <consortium name="Pathogen Informatics"/>
        </authorList>
    </citation>
    <scope>NUCLEOTIDE SEQUENCE [LARGE SCALE GENOMIC DNA]</scope>
</reference>
<dbReference type="SMART" id="SM00308">
    <property type="entry name" value="LH2"/>
    <property type="match status" value="1"/>
</dbReference>
<dbReference type="Pfam" id="PF00612">
    <property type="entry name" value="IQ"/>
    <property type="match status" value="1"/>
</dbReference>
<comment type="caution">
    <text evidence="1">Lacks conserved residue(s) required for the propagation of feature annotation.</text>
</comment>
<dbReference type="Gene3D" id="1.20.5.190">
    <property type="match status" value="1"/>
</dbReference>
<name>A0A3P7PYC3_DRAME</name>
<proteinExistence type="predicted"/>